<dbReference type="EMBL" id="JACEIK010002232">
    <property type="protein sequence ID" value="MCD9559856.1"/>
    <property type="molecule type" value="Genomic_DNA"/>
</dbReference>
<organism evidence="1 2">
    <name type="scientific">Datura stramonium</name>
    <name type="common">Jimsonweed</name>
    <name type="synonym">Common thornapple</name>
    <dbReference type="NCBI Taxonomy" id="4076"/>
    <lineage>
        <taxon>Eukaryota</taxon>
        <taxon>Viridiplantae</taxon>
        <taxon>Streptophyta</taxon>
        <taxon>Embryophyta</taxon>
        <taxon>Tracheophyta</taxon>
        <taxon>Spermatophyta</taxon>
        <taxon>Magnoliopsida</taxon>
        <taxon>eudicotyledons</taxon>
        <taxon>Gunneridae</taxon>
        <taxon>Pentapetalae</taxon>
        <taxon>asterids</taxon>
        <taxon>lamiids</taxon>
        <taxon>Solanales</taxon>
        <taxon>Solanaceae</taxon>
        <taxon>Solanoideae</taxon>
        <taxon>Datureae</taxon>
        <taxon>Datura</taxon>
    </lineage>
</organism>
<sequence>ARPDRHNGIHCSRNLTTVADDERQCDGLMTGTLDRDESLTYPAKHNDSYYSTKDKVARSLSSHSCKGWKSMFIIGDGNNIMSSSIRRSNLEKATRNTFFFTNIESIKFWEFVSTVLEGLGYDKPSIKIPAFVIIPIEHLVKLTYKLLAPNRMKEGLRRIIASYPYLMAKHGSGKDDL</sequence>
<evidence type="ECO:0000313" key="1">
    <source>
        <dbReference type="EMBL" id="MCD9559856.1"/>
    </source>
</evidence>
<accession>A0ABS8UPN6</accession>
<comment type="caution">
    <text evidence="1">The sequence shown here is derived from an EMBL/GenBank/DDBJ whole genome shotgun (WGS) entry which is preliminary data.</text>
</comment>
<evidence type="ECO:0000313" key="2">
    <source>
        <dbReference type="Proteomes" id="UP000823775"/>
    </source>
</evidence>
<proteinExistence type="predicted"/>
<keyword evidence="2" id="KW-1185">Reference proteome</keyword>
<feature type="non-terminal residue" evidence="1">
    <location>
        <position position="1"/>
    </location>
</feature>
<dbReference type="Proteomes" id="UP000823775">
    <property type="component" value="Unassembled WGS sequence"/>
</dbReference>
<protein>
    <submittedName>
        <fullName evidence="1">Uncharacterized protein</fullName>
    </submittedName>
</protein>
<name>A0ABS8UPN6_DATST</name>
<gene>
    <name evidence="1" type="ORF">HAX54_018180</name>
</gene>
<reference evidence="1 2" key="1">
    <citation type="journal article" date="2021" name="BMC Genomics">
        <title>Datura genome reveals duplications of psychoactive alkaloid biosynthetic genes and high mutation rate following tissue culture.</title>
        <authorList>
            <person name="Rajewski A."/>
            <person name="Carter-House D."/>
            <person name="Stajich J."/>
            <person name="Litt A."/>
        </authorList>
    </citation>
    <scope>NUCLEOTIDE SEQUENCE [LARGE SCALE GENOMIC DNA]</scope>
    <source>
        <strain evidence="1">AR-01</strain>
    </source>
</reference>